<name>A0A081BWG4_VECG1</name>
<dbReference type="InterPro" id="IPR036390">
    <property type="entry name" value="WH_DNA-bd_sf"/>
</dbReference>
<dbReference type="PROSITE" id="PS50987">
    <property type="entry name" value="HTH_ARSR_2"/>
    <property type="match status" value="1"/>
</dbReference>
<dbReference type="HOGENOM" id="CLU_097806_3_1_0"/>
<dbReference type="InterPro" id="IPR051081">
    <property type="entry name" value="HTH_MetalResp_TranReg"/>
</dbReference>
<protein>
    <recommendedName>
        <fullName evidence="4">HTH arsR-type domain-containing protein</fullName>
    </recommendedName>
</protein>
<dbReference type="EMBL" id="DF820465">
    <property type="protein sequence ID" value="GAK56669.1"/>
    <property type="molecule type" value="Genomic_DNA"/>
</dbReference>
<dbReference type="SMART" id="SM00418">
    <property type="entry name" value="HTH_ARSR"/>
    <property type="match status" value="1"/>
</dbReference>
<dbReference type="NCBIfam" id="NF033788">
    <property type="entry name" value="HTH_metalloreg"/>
    <property type="match status" value="1"/>
</dbReference>
<dbReference type="InterPro" id="IPR036388">
    <property type="entry name" value="WH-like_DNA-bd_sf"/>
</dbReference>
<dbReference type="SUPFAM" id="SSF46785">
    <property type="entry name" value="Winged helix' DNA-binding domain"/>
    <property type="match status" value="1"/>
</dbReference>
<evidence type="ECO:0000256" key="3">
    <source>
        <dbReference type="ARBA" id="ARBA00023163"/>
    </source>
</evidence>
<evidence type="ECO:0000313" key="5">
    <source>
        <dbReference type="EMBL" id="GAK56669.1"/>
    </source>
</evidence>
<dbReference type="GO" id="GO:0003700">
    <property type="term" value="F:DNA-binding transcription factor activity"/>
    <property type="evidence" value="ECO:0007669"/>
    <property type="project" value="InterPro"/>
</dbReference>
<evidence type="ECO:0000256" key="1">
    <source>
        <dbReference type="ARBA" id="ARBA00023015"/>
    </source>
</evidence>
<evidence type="ECO:0000259" key="4">
    <source>
        <dbReference type="PROSITE" id="PS50987"/>
    </source>
</evidence>
<dbReference type="InterPro" id="IPR011991">
    <property type="entry name" value="ArsR-like_HTH"/>
</dbReference>
<feature type="domain" description="HTH arsR-type" evidence="4">
    <location>
        <begin position="1"/>
        <end position="94"/>
    </location>
</feature>
<dbReference type="InterPro" id="IPR001845">
    <property type="entry name" value="HTH_ArsR_DNA-bd_dom"/>
</dbReference>
<gene>
    <name evidence="5" type="ORF">U27_03632</name>
</gene>
<dbReference type="CDD" id="cd00090">
    <property type="entry name" value="HTH_ARSR"/>
    <property type="match status" value="1"/>
</dbReference>
<dbReference type="AlphaFoldDB" id="A0A081BWG4"/>
<dbReference type="eggNOG" id="COG0640">
    <property type="taxonomic scope" value="Bacteria"/>
</dbReference>
<organism evidence="5">
    <name type="scientific">Vecturithrix granuli</name>
    <dbReference type="NCBI Taxonomy" id="1499967"/>
    <lineage>
        <taxon>Bacteria</taxon>
        <taxon>Candidatus Moduliflexota</taxon>
        <taxon>Candidatus Vecturitrichia</taxon>
        <taxon>Candidatus Vecturitrichales</taxon>
        <taxon>Candidatus Vecturitrichaceae</taxon>
        <taxon>Candidatus Vecturithrix</taxon>
    </lineage>
</organism>
<sequence length="145" mass="16596">MEKSVNIFKALSDNTRLRIVWLLKRAGTALCVCEIMDALHESQYNISRHLKELRIAGVVQDQKQGRWNFYTLADSSSQFEQLVLQAVAALTSDALELDYARLQRRLALREHDTCVIGVDSDLWRTIITEQFTPDESEKQGTLNGR</sequence>
<keyword evidence="2" id="KW-0238">DNA-binding</keyword>
<keyword evidence="1" id="KW-0805">Transcription regulation</keyword>
<dbReference type="PRINTS" id="PR00778">
    <property type="entry name" value="HTHARSR"/>
</dbReference>
<dbReference type="Pfam" id="PF01022">
    <property type="entry name" value="HTH_5"/>
    <property type="match status" value="1"/>
</dbReference>
<dbReference type="PANTHER" id="PTHR33154">
    <property type="entry name" value="TRANSCRIPTIONAL REGULATOR, ARSR FAMILY"/>
    <property type="match status" value="1"/>
</dbReference>
<dbReference type="Proteomes" id="UP000030661">
    <property type="component" value="Unassembled WGS sequence"/>
</dbReference>
<dbReference type="PANTHER" id="PTHR33154:SF18">
    <property type="entry name" value="ARSENICAL RESISTANCE OPERON REPRESSOR"/>
    <property type="match status" value="1"/>
</dbReference>
<proteinExistence type="predicted"/>
<keyword evidence="3" id="KW-0804">Transcription</keyword>
<reference evidence="5" key="1">
    <citation type="journal article" date="2015" name="PeerJ">
        <title>First genomic representation of candidate bacterial phylum KSB3 points to enhanced environmental sensing as a trigger of wastewater bulking.</title>
        <authorList>
            <person name="Sekiguchi Y."/>
            <person name="Ohashi A."/>
            <person name="Parks D.H."/>
            <person name="Yamauchi T."/>
            <person name="Tyson G.W."/>
            <person name="Hugenholtz P."/>
        </authorList>
    </citation>
    <scope>NUCLEOTIDE SEQUENCE [LARGE SCALE GENOMIC DNA]</scope>
</reference>
<dbReference type="GO" id="GO:0003677">
    <property type="term" value="F:DNA binding"/>
    <property type="evidence" value="ECO:0007669"/>
    <property type="project" value="UniProtKB-KW"/>
</dbReference>
<evidence type="ECO:0000313" key="6">
    <source>
        <dbReference type="Proteomes" id="UP000030661"/>
    </source>
</evidence>
<keyword evidence="6" id="KW-1185">Reference proteome</keyword>
<dbReference type="Gene3D" id="1.10.10.10">
    <property type="entry name" value="Winged helix-like DNA-binding domain superfamily/Winged helix DNA-binding domain"/>
    <property type="match status" value="1"/>
</dbReference>
<accession>A0A081BWG4</accession>
<dbReference type="STRING" id="1499967.U27_03632"/>
<evidence type="ECO:0000256" key="2">
    <source>
        <dbReference type="ARBA" id="ARBA00023125"/>
    </source>
</evidence>